<name>A0ABT5KTW8_9BURK</name>
<feature type="chain" id="PRO_5047057992" evidence="1">
    <location>
        <begin position="30"/>
        <end position="343"/>
    </location>
</feature>
<dbReference type="NCBIfam" id="TIGR02595">
    <property type="entry name" value="PEP_CTERM"/>
    <property type="match status" value="1"/>
</dbReference>
<evidence type="ECO:0000313" key="5">
    <source>
        <dbReference type="Proteomes" id="UP001219862"/>
    </source>
</evidence>
<proteinExistence type="predicted"/>
<reference evidence="4 5" key="1">
    <citation type="submission" date="2022-10" db="EMBL/GenBank/DDBJ databases">
        <title>paucibacter sp. hw8 Genome sequencing.</title>
        <authorList>
            <person name="Park S."/>
        </authorList>
    </citation>
    <scope>NUCLEOTIDE SEQUENCE [LARGE SCALE GENOMIC DNA]</scope>
    <source>
        <strain evidence="5">hw8</strain>
    </source>
</reference>
<dbReference type="Pfam" id="PF20597">
    <property type="entry name" value="pAdhesive_15"/>
    <property type="match status" value="1"/>
</dbReference>
<evidence type="ECO:0000259" key="3">
    <source>
        <dbReference type="Pfam" id="PF20597"/>
    </source>
</evidence>
<accession>A0ABT5KTW8</accession>
<feature type="signal peptide" evidence="1">
    <location>
        <begin position="1"/>
        <end position="29"/>
    </location>
</feature>
<sequence length="343" mass="35235">MDYTSSSRFSGSKLVLAIMAMSSTLAAQALPVLNLGEAGNYSGFFFGDVTAHSDVEGRLAVRGDLTIPSISVGYRNAYGDNSPSVVVGGNVNVGDGAIYNGAKDPSINTNLTIGPSTAYWVPGAVNAGTGMYGGSNLGNQNLGFTQGSSTAINKLFADSASYLSSFQSALSGLANTGTINSSGWDIALSDASKPSGNVHVFNVSSNQLKAFSLDTTNFGANDYIVINLTASGKISFAADYTGSNMASFSDRILFNAPNATSIDLKSGFGALIAPKADILASSSGHWEGTLIANNNASTIEIGYEPFAATGGVTSAVPEPETYAMLLAGLSAVGFVARRRNQSR</sequence>
<dbReference type="RefSeq" id="WP_273596984.1">
    <property type="nucleotide sequence ID" value="NZ_JAQQXS010000009.1"/>
</dbReference>
<evidence type="ECO:0000259" key="2">
    <source>
        <dbReference type="Pfam" id="PF07589"/>
    </source>
</evidence>
<gene>
    <name evidence="4" type="ORF">PRZ01_11805</name>
</gene>
<dbReference type="NCBIfam" id="TIGR04215">
    <property type="entry name" value="choice_anch_A"/>
    <property type="match status" value="1"/>
</dbReference>
<evidence type="ECO:0000313" key="4">
    <source>
        <dbReference type="EMBL" id="MDC8785875.1"/>
    </source>
</evidence>
<keyword evidence="5" id="KW-1185">Reference proteome</keyword>
<dbReference type="Pfam" id="PF07589">
    <property type="entry name" value="PEP-CTERM"/>
    <property type="match status" value="1"/>
</dbReference>
<comment type="caution">
    <text evidence="4">The sequence shown here is derived from an EMBL/GenBank/DDBJ whole genome shotgun (WGS) entry which is preliminary data.</text>
</comment>
<dbReference type="Proteomes" id="UP001219862">
    <property type="component" value="Unassembled WGS sequence"/>
</dbReference>
<evidence type="ECO:0000256" key="1">
    <source>
        <dbReference type="SAM" id="SignalP"/>
    </source>
</evidence>
<feature type="domain" description="Choice-of-anchor A" evidence="3">
    <location>
        <begin position="35"/>
        <end position="300"/>
    </location>
</feature>
<dbReference type="InterPro" id="IPR013424">
    <property type="entry name" value="Ice-binding_C"/>
</dbReference>
<organism evidence="4 5">
    <name type="scientific">Roseateles koreensis</name>
    <dbReference type="NCBI Taxonomy" id="2987526"/>
    <lineage>
        <taxon>Bacteria</taxon>
        <taxon>Pseudomonadati</taxon>
        <taxon>Pseudomonadota</taxon>
        <taxon>Betaproteobacteria</taxon>
        <taxon>Burkholderiales</taxon>
        <taxon>Sphaerotilaceae</taxon>
        <taxon>Roseateles</taxon>
    </lineage>
</organism>
<keyword evidence="1" id="KW-0732">Signal</keyword>
<protein>
    <submittedName>
        <fullName evidence="4">Choice-of-anchor A family protein</fullName>
    </submittedName>
</protein>
<feature type="domain" description="Ice-binding protein C-terminal" evidence="2">
    <location>
        <begin position="315"/>
        <end position="339"/>
    </location>
</feature>
<dbReference type="InterPro" id="IPR026588">
    <property type="entry name" value="Choice_anch_A"/>
</dbReference>
<dbReference type="EMBL" id="JAQQXS010000009">
    <property type="protein sequence ID" value="MDC8785875.1"/>
    <property type="molecule type" value="Genomic_DNA"/>
</dbReference>